<comment type="pathway">
    <text evidence="1">Protein modification; protein ubiquitination.</text>
</comment>
<feature type="domain" description="NPH3" evidence="4">
    <location>
        <begin position="202"/>
        <end position="464"/>
    </location>
</feature>
<organism evidence="5 6">
    <name type="scientific">Buddleja alternifolia</name>
    <dbReference type="NCBI Taxonomy" id="168488"/>
    <lineage>
        <taxon>Eukaryota</taxon>
        <taxon>Viridiplantae</taxon>
        <taxon>Streptophyta</taxon>
        <taxon>Embryophyta</taxon>
        <taxon>Tracheophyta</taxon>
        <taxon>Spermatophyta</taxon>
        <taxon>Magnoliopsida</taxon>
        <taxon>eudicotyledons</taxon>
        <taxon>Gunneridae</taxon>
        <taxon>Pentapetalae</taxon>
        <taxon>asterids</taxon>
        <taxon>lamiids</taxon>
        <taxon>Lamiales</taxon>
        <taxon>Scrophulariaceae</taxon>
        <taxon>Buddlejeae</taxon>
        <taxon>Buddleja</taxon>
    </lineage>
</organism>
<accession>A0AAV6YEM3</accession>
<dbReference type="InterPro" id="IPR043454">
    <property type="entry name" value="NPH3/RPT2-like"/>
</dbReference>
<dbReference type="PANTHER" id="PTHR32370">
    <property type="entry name" value="OS12G0117600 PROTEIN"/>
    <property type="match status" value="1"/>
</dbReference>
<evidence type="ECO:0000313" key="5">
    <source>
        <dbReference type="EMBL" id="KAG8391396.1"/>
    </source>
</evidence>
<dbReference type="AlphaFoldDB" id="A0AAV6YEM3"/>
<dbReference type="InterPro" id="IPR027356">
    <property type="entry name" value="NPH3_dom"/>
</dbReference>
<keyword evidence="2" id="KW-0833">Ubl conjugation pathway</keyword>
<dbReference type="PROSITE" id="PS51649">
    <property type="entry name" value="NPH3"/>
    <property type="match status" value="1"/>
</dbReference>
<evidence type="ECO:0000256" key="3">
    <source>
        <dbReference type="PROSITE-ProRule" id="PRU00982"/>
    </source>
</evidence>
<sequence>MAARKGIECPNRRPRSKLTSEVQLHLSGSLLITVDKELLAQKSAKIAKVLHKSPHEDLSLILRDIPADQESLEILARFCHGFDISLSTENVTRIACVAQYLEMTDTHCPNNLLSKALLFFEHQILPSWNNSIKALKTAENVLQQALELGLIDYSVESIISKVIDDPCLLGEPIKNFSSEDDSDENNENVYRPNARRKLFDLDWKSEDLTTLSLKLYAPTIHAMNQRNVPEAYVAANICQYAKTWIFSEKIGDDMTLYKTNSQREIVEALERLLPDQRGVVTCTFLFEMLQFAMALDANPECKNGLEIRIGKQLEQASVKDLLIPSQGYAKDEQYDTECVRRILKNFYCNYTGPDPSGLISVAELIDEFLAEISSDIDLKTTTFIAIADMSVAASTGTHRTSDGIYRAIDIYLDKHRHLTELEREELCRVLDCNKMSMEACEHAAQNERLPLRVVMQVLFVGQLKIKETIPKEVQLLKMGEEGDDVARFSSSGEEVRAEIVKMGSKVMQLEKECNVMRREIQRGERKREKMSMWKEMKRKLGCVTSIHESSNCHVKKKKVHPR</sequence>
<dbReference type="SUPFAM" id="SSF54695">
    <property type="entry name" value="POZ domain"/>
    <property type="match status" value="1"/>
</dbReference>
<keyword evidence="6" id="KW-1185">Reference proteome</keyword>
<proteinExistence type="inferred from homology"/>
<dbReference type="Pfam" id="PF03000">
    <property type="entry name" value="NPH3"/>
    <property type="match status" value="1"/>
</dbReference>
<gene>
    <name evidence="5" type="ORF">BUALT_Bualt01G0183300</name>
</gene>
<evidence type="ECO:0000256" key="2">
    <source>
        <dbReference type="ARBA" id="ARBA00022786"/>
    </source>
</evidence>
<reference evidence="5" key="1">
    <citation type="submission" date="2019-10" db="EMBL/GenBank/DDBJ databases">
        <authorList>
            <person name="Zhang R."/>
            <person name="Pan Y."/>
            <person name="Wang J."/>
            <person name="Ma R."/>
            <person name="Yu S."/>
        </authorList>
    </citation>
    <scope>NUCLEOTIDE SEQUENCE</scope>
    <source>
        <strain evidence="5">LA-IB0</strain>
        <tissue evidence="5">Leaf</tissue>
    </source>
</reference>
<comment type="similarity">
    <text evidence="3">Belongs to the NPH3 family.</text>
</comment>
<comment type="caution">
    <text evidence="5">The sequence shown here is derived from an EMBL/GenBank/DDBJ whole genome shotgun (WGS) entry which is preliminary data.</text>
</comment>
<protein>
    <recommendedName>
        <fullName evidence="4">NPH3 domain-containing protein</fullName>
    </recommendedName>
</protein>
<evidence type="ECO:0000313" key="6">
    <source>
        <dbReference type="Proteomes" id="UP000826271"/>
    </source>
</evidence>
<dbReference type="Proteomes" id="UP000826271">
    <property type="component" value="Unassembled WGS sequence"/>
</dbReference>
<dbReference type="EMBL" id="WHWC01000001">
    <property type="protein sequence ID" value="KAG8391396.1"/>
    <property type="molecule type" value="Genomic_DNA"/>
</dbReference>
<dbReference type="InterPro" id="IPR011333">
    <property type="entry name" value="SKP1/BTB/POZ_sf"/>
</dbReference>
<evidence type="ECO:0000259" key="4">
    <source>
        <dbReference type="PROSITE" id="PS51649"/>
    </source>
</evidence>
<evidence type="ECO:0000256" key="1">
    <source>
        <dbReference type="ARBA" id="ARBA00004906"/>
    </source>
</evidence>
<name>A0AAV6YEM3_9LAMI</name>